<reference evidence="8" key="1">
    <citation type="journal article" date="2013" name="Genome Res.">
        <title>A second-generation assembly of the Drosophila simulans genome provides new insights into patterns of lineage-specific divergence.</title>
        <authorList>
            <person name="Hu T.T."/>
            <person name="Eisen M.B."/>
            <person name="Thornton K.R."/>
            <person name="Andolfatto P."/>
        </authorList>
    </citation>
    <scope>NUCLEOTIDE SEQUENCE [LARGE SCALE GENOMIC DNA]</scope>
    <source>
        <strain evidence="8">W501</strain>
    </source>
</reference>
<dbReference type="PANTHER" id="PTHR19432:SF35">
    <property type="entry name" value="SOLUTE CARRIER FAMILY 45 MEMBER 3 ISOFORM X1"/>
    <property type="match status" value="1"/>
</dbReference>
<reference evidence="8" key="3">
    <citation type="submission" date="2015-04" db="EMBL/GenBank/DDBJ databases">
        <authorList>
            <consortium name="FlyBase"/>
        </authorList>
    </citation>
    <scope>NUCLEOTIDE SEQUENCE</scope>
    <source>
        <strain evidence="8">W501</strain>
    </source>
</reference>
<dbReference type="Proteomes" id="UP000035880">
    <property type="component" value="Chromosome 3L"/>
</dbReference>
<protein>
    <submittedName>
        <fullName evidence="8">Uncharacterized protein</fullName>
    </submittedName>
</protein>
<accession>A0A0J9S0D7</accession>
<evidence type="ECO:0000256" key="5">
    <source>
        <dbReference type="ARBA" id="ARBA00023136"/>
    </source>
</evidence>
<evidence type="ECO:0000313" key="7">
    <source>
        <dbReference type="EMBL" id="KMZ01344.1"/>
    </source>
</evidence>
<dbReference type="PANTHER" id="PTHR19432">
    <property type="entry name" value="SUGAR TRANSPORTER"/>
    <property type="match status" value="1"/>
</dbReference>
<dbReference type="InterPro" id="IPR036259">
    <property type="entry name" value="MFS_trans_sf"/>
</dbReference>
<keyword evidence="5 6" id="KW-0472">Membrane</keyword>
<dbReference type="AlphaFoldDB" id="A0A0J9S0D7"/>
<organism evidence="8">
    <name type="scientific">Drosophila simulans</name>
    <name type="common">Fruit fly</name>
    <dbReference type="NCBI Taxonomy" id="7240"/>
    <lineage>
        <taxon>Eukaryota</taxon>
        <taxon>Metazoa</taxon>
        <taxon>Ecdysozoa</taxon>
        <taxon>Arthropoda</taxon>
        <taxon>Hexapoda</taxon>
        <taxon>Insecta</taxon>
        <taxon>Pterygota</taxon>
        <taxon>Neoptera</taxon>
        <taxon>Endopterygota</taxon>
        <taxon>Diptera</taxon>
        <taxon>Brachycera</taxon>
        <taxon>Muscomorpha</taxon>
        <taxon>Ephydroidea</taxon>
        <taxon>Drosophilidae</taxon>
        <taxon>Drosophila</taxon>
        <taxon>Sophophora</taxon>
    </lineage>
</organism>
<dbReference type="EMBL" id="CM002912">
    <property type="protein sequence ID" value="KMZ01344.1"/>
    <property type="molecule type" value="Genomic_DNA"/>
</dbReference>
<name>A0A0J9S0D7_DROSI</name>
<dbReference type="EMBL" id="CM002912">
    <property type="protein sequence ID" value="KMZ01362.1"/>
    <property type="molecule type" value="Genomic_DNA"/>
</dbReference>
<keyword evidence="2" id="KW-0813">Transport</keyword>
<keyword evidence="3 6" id="KW-0812">Transmembrane</keyword>
<comment type="subcellular location">
    <subcellularLocation>
        <location evidence="1">Membrane</location>
        <topology evidence="1">Multi-pass membrane protein</topology>
    </subcellularLocation>
</comment>
<feature type="transmembrane region" description="Helical" evidence="6">
    <location>
        <begin position="357"/>
        <end position="378"/>
    </location>
</feature>
<evidence type="ECO:0000256" key="6">
    <source>
        <dbReference type="SAM" id="Phobius"/>
    </source>
</evidence>
<feature type="transmembrane region" description="Helical" evidence="6">
    <location>
        <begin position="177"/>
        <end position="196"/>
    </location>
</feature>
<evidence type="ECO:0000256" key="2">
    <source>
        <dbReference type="ARBA" id="ARBA00022448"/>
    </source>
</evidence>
<evidence type="ECO:0000256" key="4">
    <source>
        <dbReference type="ARBA" id="ARBA00022989"/>
    </source>
</evidence>
<dbReference type="Gene3D" id="1.20.1250.20">
    <property type="entry name" value="MFS general substrate transporter like domains"/>
    <property type="match status" value="1"/>
</dbReference>
<dbReference type="SUPFAM" id="SSF103473">
    <property type="entry name" value="MFS general substrate transporter"/>
    <property type="match status" value="1"/>
</dbReference>
<dbReference type="OrthoDB" id="28755at2759"/>
<gene>
    <name evidence="8" type="primary">Dsim\GD27565</name>
    <name evidence="7" type="synonym">Dsim\GD26860</name>
    <name evidence="7" type="ORF">Dsimw501_GD26860</name>
    <name evidence="8" type="ORF">Dsimw501_GD27565</name>
</gene>
<dbReference type="GO" id="GO:0008506">
    <property type="term" value="F:sucrose:proton symporter activity"/>
    <property type="evidence" value="ECO:0007669"/>
    <property type="project" value="TreeGrafter"/>
</dbReference>
<dbReference type="GO" id="GO:0016020">
    <property type="term" value="C:membrane"/>
    <property type="evidence" value="ECO:0007669"/>
    <property type="project" value="UniProtKB-SubCell"/>
</dbReference>
<evidence type="ECO:0000256" key="3">
    <source>
        <dbReference type="ARBA" id="ARBA00022692"/>
    </source>
</evidence>
<sequence length="432" mass="47860">MLTEEILNLNQAIQWEKADISNPQILGDEEINEAKRILDQNQLPYTNFKEATHIAEVNIAITLPPALESTTNTSPQLMKSHPELSYSTNSAARLNGTTSTLNGSFVINFGNTTIEIDEQAFTNKYTVHHQPMPAILQAEMTIKNLEEKLSLEFVKEINVNNTKTLELVKTTSHTADILMGCVLITGIVVITIRILIKVTKVTKFHINRTTDDKPSNDRNEWGDSILKADGLLLVPNGEALGYWLGDDNFQSQDMLDMSEINSLKNITSISNSRPQSSHSWGIFFTVLGTVLLDFDADACQSPARAYLLDVCLPEDQARGLSTFTIMAGLGGFFGYSMGGVNWDETEIGRRLGGHVKAVFSIITIIFIACVTFTLTSFAEIPLWVLANKDTKNCGGKMALSKSYGACDDDKTINCTDDNKQVINSYVYRSFYN</sequence>
<dbReference type="KEGG" id="dsi:Dsimw501_GD26860"/>
<reference evidence="8" key="2">
    <citation type="submission" date="2014-06" db="EMBL/GenBank/DDBJ databases">
        <authorList>
            <person name="Hu T."/>
            <person name="Eisen M.B."/>
            <person name="Thornton K.R."/>
            <person name="Andolfatto P."/>
        </authorList>
    </citation>
    <scope>NUCLEOTIDE SEQUENCE</scope>
    <source>
        <strain evidence="8">W501</strain>
    </source>
</reference>
<evidence type="ECO:0000256" key="1">
    <source>
        <dbReference type="ARBA" id="ARBA00004141"/>
    </source>
</evidence>
<evidence type="ECO:0000313" key="8">
    <source>
        <dbReference type="EMBL" id="KMZ01362.1"/>
    </source>
</evidence>
<dbReference type="KEGG" id="dsi:Dsimw501_GD27565"/>
<dbReference type="Pfam" id="PF07253">
    <property type="entry name" value="Gypsy"/>
    <property type="match status" value="1"/>
</dbReference>
<proteinExistence type="predicted"/>
<keyword evidence="4 6" id="KW-1133">Transmembrane helix</keyword>
<dbReference type="InterPro" id="IPR009882">
    <property type="entry name" value="Gypsy"/>
</dbReference>